<feature type="non-terminal residue" evidence="1">
    <location>
        <position position="215"/>
    </location>
</feature>
<dbReference type="STRING" id="10228.B3RRE8"/>
<name>B3RRE8_TRIAD</name>
<dbReference type="InParanoid" id="B3RRE8"/>
<accession>B3RRE8</accession>
<dbReference type="Proteomes" id="UP000009022">
    <property type="component" value="Unassembled WGS sequence"/>
</dbReference>
<evidence type="ECO:0000313" key="1">
    <source>
        <dbReference type="EMBL" id="EDV26332.1"/>
    </source>
</evidence>
<dbReference type="FunCoup" id="B3RRE8">
    <property type="interactions" value="134"/>
</dbReference>
<evidence type="ECO:0000313" key="2">
    <source>
        <dbReference type="Proteomes" id="UP000009022"/>
    </source>
</evidence>
<dbReference type="InterPro" id="IPR029638">
    <property type="entry name" value="FAM78"/>
</dbReference>
<reference evidence="1 2" key="1">
    <citation type="journal article" date="2008" name="Nature">
        <title>The Trichoplax genome and the nature of placozoans.</title>
        <authorList>
            <person name="Srivastava M."/>
            <person name="Begovic E."/>
            <person name="Chapman J."/>
            <person name="Putnam N.H."/>
            <person name="Hellsten U."/>
            <person name="Kawashima T."/>
            <person name="Kuo A."/>
            <person name="Mitros T."/>
            <person name="Salamov A."/>
            <person name="Carpenter M.L."/>
            <person name="Signorovitch A.Y."/>
            <person name="Moreno M.A."/>
            <person name="Kamm K."/>
            <person name="Grimwood J."/>
            <person name="Schmutz J."/>
            <person name="Shapiro H."/>
            <person name="Grigoriev I.V."/>
            <person name="Buss L.W."/>
            <person name="Schierwater B."/>
            <person name="Dellaporta S.L."/>
            <person name="Rokhsar D.S."/>
        </authorList>
    </citation>
    <scope>NUCLEOTIDE SEQUENCE [LARGE SCALE GENOMIC DNA]</scope>
    <source>
        <strain evidence="1 2">Grell-BS-1999</strain>
    </source>
</reference>
<gene>
    <name evidence="1" type="ORF">TRIADDRAFT_16229</name>
</gene>
<dbReference type="PANTHER" id="PTHR31655">
    <property type="entry name" value="PROTEIN FAM78A"/>
    <property type="match status" value="1"/>
</dbReference>
<dbReference type="PhylomeDB" id="B3RRE8"/>
<dbReference type="AlphaFoldDB" id="B3RRE8"/>
<feature type="non-terminal residue" evidence="1">
    <location>
        <position position="1"/>
    </location>
</feature>
<dbReference type="eggNOG" id="ENOG502QPXK">
    <property type="taxonomic scope" value="Eukaryota"/>
</dbReference>
<protein>
    <submittedName>
        <fullName evidence="1">Uncharacterized protein</fullName>
    </submittedName>
</protein>
<dbReference type="OMA" id="ACKPRVR"/>
<dbReference type="PANTHER" id="PTHR31655:SF7">
    <property type="entry name" value="PROTEIN FAM78A"/>
    <property type="match status" value="1"/>
</dbReference>
<dbReference type="RefSeq" id="XP_002110328.1">
    <property type="nucleotide sequence ID" value="XM_002110292.1"/>
</dbReference>
<proteinExistence type="predicted"/>
<dbReference type="OrthoDB" id="9971204at2759"/>
<dbReference type="KEGG" id="tad:TRIADDRAFT_16229"/>
<dbReference type="CTD" id="6752073"/>
<organism evidence="1 2">
    <name type="scientific">Trichoplax adhaerens</name>
    <name type="common">Trichoplax reptans</name>
    <dbReference type="NCBI Taxonomy" id="10228"/>
    <lineage>
        <taxon>Eukaryota</taxon>
        <taxon>Metazoa</taxon>
        <taxon>Placozoa</taxon>
        <taxon>Uniplacotomia</taxon>
        <taxon>Trichoplacea</taxon>
        <taxon>Trichoplacidae</taxon>
        <taxon>Trichoplax</taxon>
    </lineage>
</organism>
<dbReference type="HOGENOM" id="CLU_1286179_0_0_1"/>
<dbReference type="GeneID" id="6752073"/>
<dbReference type="EMBL" id="DS985243">
    <property type="protein sequence ID" value="EDV26332.1"/>
    <property type="molecule type" value="Genomic_DNA"/>
</dbReference>
<sequence>PSIYAKCQVEVPSLAEEDEWTIGWVQAMTAFLADNTYGQSGVSSREVPMLRSGQVNAINICSNKGEQPWFTKNGNKKLVCGPTSSSTLLEIKFSDQFIIDVPWDLPHYCKEAAMDDNAIDEVLSEPYLSGIYHNQSFIVWLAARNQQSSQLFPLVTVKWNLIFHFEVCPFQRLGKRAKQMPPLFLQSPQVAQNEAIPQSVITGSLYNEAVSTVWR</sequence>
<keyword evidence="2" id="KW-1185">Reference proteome</keyword>